<dbReference type="EnsemblMetazoa" id="MESCA005671-RA">
    <property type="protein sequence ID" value="MESCA005671-PA"/>
    <property type="gene ID" value="MESCA005671"/>
</dbReference>
<dbReference type="EMBL" id="CAQQ02114100">
    <property type="status" value="NOT_ANNOTATED_CDS"/>
    <property type="molecule type" value="Genomic_DNA"/>
</dbReference>
<dbReference type="HOGENOM" id="CLU_2576592_0_0_1"/>
<evidence type="ECO:0000313" key="2">
    <source>
        <dbReference type="Proteomes" id="UP000015102"/>
    </source>
</evidence>
<keyword evidence="2" id="KW-1185">Reference proteome</keyword>
<dbReference type="Proteomes" id="UP000015102">
    <property type="component" value="Unassembled WGS sequence"/>
</dbReference>
<dbReference type="AlphaFoldDB" id="T1GPX5"/>
<proteinExistence type="predicted"/>
<protein>
    <submittedName>
        <fullName evidence="1">Uncharacterized protein</fullName>
    </submittedName>
</protein>
<dbReference type="EMBL" id="CAQQ02114101">
    <property type="status" value="NOT_ANNOTATED_CDS"/>
    <property type="molecule type" value="Genomic_DNA"/>
</dbReference>
<organism evidence="1 2">
    <name type="scientific">Megaselia scalaris</name>
    <name type="common">Humpbacked fly</name>
    <name type="synonym">Phora scalaris</name>
    <dbReference type="NCBI Taxonomy" id="36166"/>
    <lineage>
        <taxon>Eukaryota</taxon>
        <taxon>Metazoa</taxon>
        <taxon>Ecdysozoa</taxon>
        <taxon>Arthropoda</taxon>
        <taxon>Hexapoda</taxon>
        <taxon>Insecta</taxon>
        <taxon>Pterygota</taxon>
        <taxon>Neoptera</taxon>
        <taxon>Endopterygota</taxon>
        <taxon>Diptera</taxon>
        <taxon>Brachycera</taxon>
        <taxon>Muscomorpha</taxon>
        <taxon>Platypezoidea</taxon>
        <taxon>Phoridae</taxon>
        <taxon>Megaseliini</taxon>
        <taxon>Megaselia</taxon>
    </lineage>
</organism>
<sequence length="81" mass="9192">MGKSSEQRCQRTRNTKLTPGSSIVVSWILPKDRQHKKNEISEEIQIGYFKKTDTKISSVLLNFKGKPTVSFPPCNKIIVLS</sequence>
<reference evidence="2" key="1">
    <citation type="submission" date="2013-02" db="EMBL/GenBank/DDBJ databases">
        <authorList>
            <person name="Hughes D."/>
        </authorList>
    </citation>
    <scope>NUCLEOTIDE SEQUENCE</scope>
    <source>
        <strain>Durham</strain>
        <strain evidence="2">NC isolate 2 -- Noor lab</strain>
    </source>
</reference>
<name>T1GPX5_MEGSC</name>
<evidence type="ECO:0000313" key="1">
    <source>
        <dbReference type="EnsemblMetazoa" id="MESCA005671-PA"/>
    </source>
</evidence>
<accession>T1GPX5</accession>
<dbReference type="EMBL" id="CAQQ02114099">
    <property type="status" value="NOT_ANNOTATED_CDS"/>
    <property type="molecule type" value="Genomic_DNA"/>
</dbReference>
<reference evidence="1" key="2">
    <citation type="submission" date="2015-06" db="UniProtKB">
        <authorList>
            <consortium name="EnsemblMetazoa"/>
        </authorList>
    </citation>
    <scope>IDENTIFICATION</scope>
</reference>